<evidence type="ECO:0000313" key="4">
    <source>
        <dbReference type="EMBL" id="WFD48709.1"/>
    </source>
</evidence>
<keyword evidence="5" id="KW-1185">Reference proteome</keyword>
<reference evidence="4 5" key="1">
    <citation type="journal article" date="2020" name="Elife">
        <title>Loss of centromere function drives karyotype evolution in closely related Malassezia species.</title>
        <authorList>
            <person name="Sankaranarayanan S.R."/>
            <person name="Ianiri G."/>
            <person name="Coelho M.A."/>
            <person name="Reza M.H."/>
            <person name="Thimmappa B.C."/>
            <person name="Ganguly P."/>
            <person name="Vadnala R.N."/>
            <person name="Sun S."/>
            <person name="Siddharthan R."/>
            <person name="Tellgren-Roth C."/>
            <person name="Dawson T.L."/>
            <person name="Heitman J."/>
            <person name="Sanyal K."/>
        </authorList>
    </citation>
    <scope>NUCLEOTIDE SEQUENCE [LARGE SCALE GENOMIC DNA]</scope>
    <source>
        <strain evidence="4">CBS14141</strain>
    </source>
</reference>
<gene>
    <name evidence="4" type="primary">ats1</name>
    <name evidence="4" type="ORF">GLX27_003379</name>
</gene>
<name>A0ABY8EUB1_MALFU</name>
<evidence type="ECO:0000256" key="2">
    <source>
        <dbReference type="ARBA" id="ARBA00023315"/>
    </source>
</evidence>
<accession>A0ABY8EUB1</accession>
<organism evidence="4 5">
    <name type="scientific">Malassezia furfur</name>
    <name type="common">Pityriasis versicolor infection agent</name>
    <name type="synonym">Pityrosporum furfur</name>
    <dbReference type="NCBI Taxonomy" id="55194"/>
    <lineage>
        <taxon>Eukaryota</taxon>
        <taxon>Fungi</taxon>
        <taxon>Dikarya</taxon>
        <taxon>Basidiomycota</taxon>
        <taxon>Ustilaginomycotina</taxon>
        <taxon>Malasseziomycetes</taxon>
        <taxon>Malasseziales</taxon>
        <taxon>Malasseziaceae</taxon>
        <taxon>Malassezia</taxon>
    </lineage>
</organism>
<sequence>MPNKPVGFALYYYAYSTWTSRPTLFLEDLFVLKEYRNHGLGKRLFRHLGEIAKKENCPRIEWNVLTWNEPSIAFYKETLGAQMLDEWRGMRLEGNGIERLASLSTTEVSQGGI</sequence>
<keyword evidence="2" id="KW-0012">Acyltransferase</keyword>
<dbReference type="EMBL" id="CP046236">
    <property type="protein sequence ID" value="WFD48709.1"/>
    <property type="molecule type" value="Genomic_DNA"/>
</dbReference>
<proteinExistence type="predicted"/>
<dbReference type="PANTHER" id="PTHR10545">
    <property type="entry name" value="DIAMINE N-ACETYLTRANSFERASE"/>
    <property type="match status" value="1"/>
</dbReference>
<dbReference type="InterPro" id="IPR000182">
    <property type="entry name" value="GNAT_dom"/>
</dbReference>
<dbReference type="SUPFAM" id="SSF55729">
    <property type="entry name" value="Acyl-CoA N-acyltransferases (Nat)"/>
    <property type="match status" value="1"/>
</dbReference>
<dbReference type="PROSITE" id="PS51186">
    <property type="entry name" value="GNAT"/>
    <property type="match status" value="1"/>
</dbReference>
<dbReference type="Gene3D" id="3.40.630.30">
    <property type="match status" value="1"/>
</dbReference>
<dbReference type="PANTHER" id="PTHR10545:SF29">
    <property type="entry name" value="GH14572P-RELATED"/>
    <property type="match status" value="1"/>
</dbReference>
<keyword evidence="1" id="KW-0808">Transferase</keyword>
<evidence type="ECO:0000259" key="3">
    <source>
        <dbReference type="PROSITE" id="PS51186"/>
    </source>
</evidence>
<evidence type="ECO:0000256" key="1">
    <source>
        <dbReference type="ARBA" id="ARBA00022679"/>
    </source>
</evidence>
<feature type="domain" description="N-acetyltransferase" evidence="3">
    <location>
        <begin position="1"/>
        <end position="104"/>
    </location>
</feature>
<dbReference type="InterPro" id="IPR051016">
    <property type="entry name" value="Diverse_Substrate_AcTransf"/>
</dbReference>
<dbReference type="CDD" id="cd04301">
    <property type="entry name" value="NAT_SF"/>
    <property type="match status" value="1"/>
</dbReference>
<dbReference type="Pfam" id="PF00583">
    <property type="entry name" value="Acetyltransf_1"/>
    <property type="match status" value="1"/>
</dbReference>
<evidence type="ECO:0000313" key="5">
    <source>
        <dbReference type="Proteomes" id="UP000818624"/>
    </source>
</evidence>
<dbReference type="InterPro" id="IPR016181">
    <property type="entry name" value="Acyl_CoA_acyltransferase"/>
</dbReference>
<protein>
    <submittedName>
        <fullName evidence="4">Acetyltransferase (GNAT)</fullName>
    </submittedName>
</protein>
<dbReference type="Proteomes" id="UP000818624">
    <property type="component" value="Chromosome 3"/>
</dbReference>